<dbReference type="GO" id="GO:0006811">
    <property type="term" value="P:monoatomic ion transport"/>
    <property type="evidence" value="ECO:0007669"/>
    <property type="project" value="InterPro"/>
</dbReference>
<dbReference type="InterPro" id="IPR038050">
    <property type="entry name" value="Neuro_actylchol_rec"/>
</dbReference>
<evidence type="ECO:0000313" key="4">
    <source>
        <dbReference type="Proteomes" id="UP000053676"/>
    </source>
</evidence>
<feature type="domain" description="Neurotransmitter-gated ion-channel transmembrane" evidence="2">
    <location>
        <begin position="47"/>
        <end position="98"/>
    </location>
</feature>
<dbReference type="KEGG" id="nai:NECAME_03411"/>
<dbReference type="SUPFAM" id="SSF90112">
    <property type="entry name" value="Neurotransmitter-gated ion-channel transmembrane pore"/>
    <property type="match status" value="1"/>
</dbReference>
<dbReference type="AlphaFoldDB" id="W2T394"/>
<accession>W2T394</accession>
<gene>
    <name evidence="3" type="ORF">NECAME_03411</name>
</gene>
<evidence type="ECO:0000313" key="3">
    <source>
        <dbReference type="EMBL" id="ETN76480.1"/>
    </source>
</evidence>
<keyword evidence="4" id="KW-1185">Reference proteome</keyword>
<keyword evidence="1" id="KW-1133">Transmembrane helix</keyword>
<protein>
    <recommendedName>
        <fullName evidence="2">Neurotransmitter-gated ion-channel transmembrane domain-containing protein</fullName>
    </recommendedName>
</protein>
<keyword evidence="1" id="KW-0472">Membrane</keyword>
<dbReference type="Proteomes" id="UP000053676">
    <property type="component" value="Unassembled WGS sequence"/>
</dbReference>
<dbReference type="EMBL" id="KI660223">
    <property type="protein sequence ID" value="ETN76480.1"/>
    <property type="molecule type" value="Genomic_DNA"/>
</dbReference>
<reference evidence="4" key="1">
    <citation type="journal article" date="2014" name="Nat. Genet.">
        <title>Genome of the human hookworm Necator americanus.</title>
        <authorList>
            <person name="Tang Y.T."/>
            <person name="Gao X."/>
            <person name="Rosa B.A."/>
            <person name="Abubucker S."/>
            <person name="Hallsworth-Pepin K."/>
            <person name="Martin J."/>
            <person name="Tyagi R."/>
            <person name="Heizer E."/>
            <person name="Zhang X."/>
            <person name="Bhonagiri-Palsikar V."/>
            <person name="Minx P."/>
            <person name="Warren W.C."/>
            <person name="Wang Q."/>
            <person name="Zhan B."/>
            <person name="Hotez P.J."/>
            <person name="Sternberg P.W."/>
            <person name="Dougall A."/>
            <person name="Gaze S.T."/>
            <person name="Mulvenna J."/>
            <person name="Sotillo J."/>
            <person name="Ranganathan S."/>
            <person name="Rabelo E.M."/>
            <person name="Wilson R.K."/>
            <person name="Felgner P.L."/>
            <person name="Bethony J."/>
            <person name="Hawdon J.M."/>
            <person name="Gasser R.B."/>
            <person name="Loukas A."/>
            <person name="Mitreva M."/>
        </authorList>
    </citation>
    <scope>NUCLEOTIDE SEQUENCE [LARGE SCALE GENOMIC DNA]</scope>
</reference>
<dbReference type="GO" id="GO:0016020">
    <property type="term" value="C:membrane"/>
    <property type="evidence" value="ECO:0007669"/>
    <property type="project" value="InterPro"/>
</dbReference>
<name>W2T394_NECAM</name>
<sequence>MHAITVMQFQSASGEQVHLDVPQTNIAVACNGVIRKRPKTDDNLQIKLLRTLQVLIRRQESEDESERMAIEWRQIAQVIDRLLFWIFLVATVIITFILLLFIPAMHRSSHEEHPE</sequence>
<organism evidence="3 4">
    <name type="scientific">Necator americanus</name>
    <name type="common">Human hookworm</name>
    <dbReference type="NCBI Taxonomy" id="51031"/>
    <lineage>
        <taxon>Eukaryota</taxon>
        <taxon>Metazoa</taxon>
        <taxon>Ecdysozoa</taxon>
        <taxon>Nematoda</taxon>
        <taxon>Chromadorea</taxon>
        <taxon>Rhabditida</taxon>
        <taxon>Rhabditina</taxon>
        <taxon>Rhabditomorpha</taxon>
        <taxon>Strongyloidea</taxon>
        <taxon>Ancylostomatidae</taxon>
        <taxon>Bunostominae</taxon>
        <taxon>Necator</taxon>
    </lineage>
</organism>
<proteinExistence type="predicted"/>
<evidence type="ECO:0000259" key="2">
    <source>
        <dbReference type="Pfam" id="PF02932"/>
    </source>
</evidence>
<dbReference type="InterPro" id="IPR006029">
    <property type="entry name" value="Neurotrans-gated_channel_TM"/>
</dbReference>
<feature type="transmembrane region" description="Helical" evidence="1">
    <location>
        <begin position="82"/>
        <end position="105"/>
    </location>
</feature>
<dbReference type="OrthoDB" id="5975154at2759"/>
<evidence type="ECO:0000256" key="1">
    <source>
        <dbReference type="SAM" id="Phobius"/>
    </source>
</evidence>
<dbReference type="Gene3D" id="1.20.58.390">
    <property type="entry name" value="Neurotransmitter-gated ion-channel transmembrane domain"/>
    <property type="match status" value="1"/>
</dbReference>
<keyword evidence="1" id="KW-0812">Transmembrane</keyword>
<dbReference type="InterPro" id="IPR036719">
    <property type="entry name" value="Neuro-gated_channel_TM_sf"/>
</dbReference>
<dbReference type="Pfam" id="PF02932">
    <property type="entry name" value="Neur_chan_memb"/>
    <property type="match status" value="1"/>
</dbReference>